<organism evidence="1 2">
    <name type="scientific">Paenibacillus puldeungensis</name>
    <dbReference type="NCBI Taxonomy" id="696536"/>
    <lineage>
        <taxon>Bacteria</taxon>
        <taxon>Bacillati</taxon>
        <taxon>Bacillota</taxon>
        <taxon>Bacilli</taxon>
        <taxon>Bacillales</taxon>
        <taxon>Paenibacillaceae</taxon>
        <taxon>Paenibacillus</taxon>
    </lineage>
</organism>
<sequence length="212" mass="24360">MKDKLTNNYPELIDALKVLSSYWKEDAGKWLLGGSCSLWLRGVKLAAAPRDIDVYADPEESKILHKRLSEVATDEPRLDQSGFYTSLLSHYQCGGLTIELVGGFEIRSQGAFYRTEVTEVLSEYSSIHRLDDAEVHLMPLAHEFVFNMLRGRPDRYLAIAEVIRREPDRHLPLLSVLLRRNEWTADIVAKMAEVLDRPLLSQPWREHRPSED</sequence>
<dbReference type="EMBL" id="JBHTLM010000004">
    <property type="protein sequence ID" value="MFD1176339.1"/>
    <property type="molecule type" value="Genomic_DNA"/>
</dbReference>
<dbReference type="SUPFAM" id="SSF81301">
    <property type="entry name" value="Nucleotidyltransferase"/>
    <property type="match status" value="1"/>
</dbReference>
<dbReference type="RefSeq" id="WP_379318582.1">
    <property type="nucleotide sequence ID" value="NZ_JBHTLM010000004.1"/>
</dbReference>
<dbReference type="Gene3D" id="3.30.460.40">
    <property type="match status" value="1"/>
</dbReference>
<comment type="caution">
    <text evidence="1">The sequence shown here is derived from an EMBL/GenBank/DDBJ whole genome shotgun (WGS) entry which is preliminary data.</text>
</comment>
<name>A0ABW3RW19_9BACL</name>
<proteinExistence type="predicted"/>
<dbReference type="Proteomes" id="UP001597262">
    <property type="component" value="Unassembled WGS sequence"/>
</dbReference>
<evidence type="ECO:0008006" key="3">
    <source>
        <dbReference type="Google" id="ProtNLM"/>
    </source>
</evidence>
<accession>A0ABW3RW19</accession>
<gene>
    <name evidence="1" type="ORF">ACFQ3W_08500</name>
</gene>
<protein>
    <recommendedName>
        <fullName evidence="3">Nucleotidyl transferase AbiEii/AbiGii toxin family protein</fullName>
    </recommendedName>
</protein>
<reference evidence="2" key="1">
    <citation type="journal article" date="2019" name="Int. J. Syst. Evol. Microbiol.">
        <title>The Global Catalogue of Microorganisms (GCM) 10K type strain sequencing project: providing services to taxonomists for standard genome sequencing and annotation.</title>
        <authorList>
            <consortium name="The Broad Institute Genomics Platform"/>
            <consortium name="The Broad Institute Genome Sequencing Center for Infectious Disease"/>
            <person name="Wu L."/>
            <person name="Ma J."/>
        </authorList>
    </citation>
    <scope>NUCLEOTIDE SEQUENCE [LARGE SCALE GENOMIC DNA]</scope>
    <source>
        <strain evidence="2">CCUG 59189</strain>
    </source>
</reference>
<dbReference type="InterPro" id="IPR043519">
    <property type="entry name" value="NT_sf"/>
</dbReference>
<evidence type="ECO:0000313" key="2">
    <source>
        <dbReference type="Proteomes" id="UP001597262"/>
    </source>
</evidence>
<keyword evidence="2" id="KW-1185">Reference proteome</keyword>
<evidence type="ECO:0000313" key="1">
    <source>
        <dbReference type="EMBL" id="MFD1176339.1"/>
    </source>
</evidence>